<feature type="region of interest" description="Disordered" evidence="1">
    <location>
        <begin position="120"/>
        <end position="171"/>
    </location>
</feature>
<organism evidence="3 4">
    <name type="scientific">Streptomyces spiralis</name>
    <dbReference type="NCBI Taxonomy" id="66376"/>
    <lineage>
        <taxon>Bacteria</taxon>
        <taxon>Bacillati</taxon>
        <taxon>Actinomycetota</taxon>
        <taxon>Actinomycetes</taxon>
        <taxon>Kitasatosporales</taxon>
        <taxon>Streptomycetaceae</taxon>
        <taxon>Streptomyces</taxon>
    </lineage>
</organism>
<feature type="compositionally biased region" description="Low complexity" evidence="1">
    <location>
        <begin position="248"/>
        <end position="266"/>
    </location>
</feature>
<keyword evidence="4" id="KW-1185">Reference proteome</keyword>
<proteinExistence type="predicted"/>
<evidence type="ECO:0000256" key="2">
    <source>
        <dbReference type="SAM" id="Phobius"/>
    </source>
</evidence>
<dbReference type="Proteomes" id="UP000641386">
    <property type="component" value="Unassembled WGS sequence"/>
</dbReference>
<feature type="region of interest" description="Disordered" evidence="1">
    <location>
        <begin position="217"/>
        <end position="303"/>
    </location>
</feature>
<feature type="compositionally biased region" description="Gly residues" evidence="1">
    <location>
        <begin position="235"/>
        <end position="247"/>
    </location>
</feature>
<feature type="transmembrane region" description="Helical" evidence="2">
    <location>
        <begin position="99"/>
        <end position="120"/>
    </location>
</feature>
<evidence type="ECO:0000313" key="4">
    <source>
        <dbReference type="Proteomes" id="UP000641386"/>
    </source>
</evidence>
<sequence>MDTDMGERMSGDGARDRRRTHPGGAVSGVRDVRDTSALETALAAAIRGGGQLDPEAEQRAVAAFRAARGAGAHRARTRRRDDWRQPAQRRAGRSLKTTFGVVFASLTLGGVAVAAIGSAGSSTHGAGDGRGTAHPSAARPSAVAPDRPDGQTSSASSGGAGPTDGPAPAKDTEAHCRAYENVEDRGRALDATAWKRLVTAAGGKDKVAAYCSEQLARTTPAPDRPGGAGSAAAAGGTGGTGGTGTTGVGSRATAGAAASGNGTSGSNSGGTGSGTGGTAGSGRTSGGGSSGDSGSGGSGGNRR</sequence>
<keyword evidence="2" id="KW-0472">Membrane</keyword>
<accession>A0A918ZR05</accession>
<evidence type="ECO:0000313" key="3">
    <source>
        <dbReference type="EMBL" id="GHE65369.1"/>
    </source>
</evidence>
<evidence type="ECO:0000256" key="1">
    <source>
        <dbReference type="SAM" id="MobiDB-lite"/>
    </source>
</evidence>
<gene>
    <name evidence="3" type="ORF">GCM10014715_18710</name>
</gene>
<keyword evidence="2" id="KW-1133">Transmembrane helix</keyword>
<keyword evidence="2" id="KW-0812">Transmembrane</keyword>
<feature type="compositionally biased region" description="Gly residues" evidence="1">
    <location>
        <begin position="267"/>
        <end position="303"/>
    </location>
</feature>
<feature type="region of interest" description="Disordered" evidence="1">
    <location>
        <begin position="1"/>
        <end position="32"/>
    </location>
</feature>
<comment type="caution">
    <text evidence="3">The sequence shown here is derived from an EMBL/GenBank/DDBJ whole genome shotgun (WGS) entry which is preliminary data.</text>
</comment>
<dbReference type="EMBL" id="BNBC01000006">
    <property type="protein sequence ID" value="GHE65369.1"/>
    <property type="molecule type" value="Genomic_DNA"/>
</dbReference>
<dbReference type="AlphaFoldDB" id="A0A918ZR05"/>
<protein>
    <submittedName>
        <fullName evidence="3">Uncharacterized protein</fullName>
    </submittedName>
</protein>
<name>A0A918ZR05_9ACTN</name>
<reference evidence="3" key="2">
    <citation type="submission" date="2020-09" db="EMBL/GenBank/DDBJ databases">
        <authorList>
            <person name="Sun Q."/>
            <person name="Ohkuma M."/>
        </authorList>
    </citation>
    <scope>NUCLEOTIDE SEQUENCE</scope>
    <source>
        <strain evidence="3">JCM 3302</strain>
    </source>
</reference>
<reference evidence="3" key="1">
    <citation type="journal article" date="2014" name="Int. J. Syst. Evol. Microbiol.">
        <title>Complete genome sequence of Corynebacterium casei LMG S-19264T (=DSM 44701T), isolated from a smear-ripened cheese.</title>
        <authorList>
            <consortium name="US DOE Joint Genome Institute (JGI-PGF)"/>
            <person name="Walter F."/>
            <person name="Albersmeier A."/>
            <person name="Kalinowski J."/>
            <person name="Ruckert C."/>
        </authorList>
    </citation>
    <scope>NUCLEOTIDE SEQUENCE</scope>
    <source>
        <strain evidence="3">JCM 3302</strain>
    </source>
</reference>
<feature type="region of interest" description="Disordered" evidence="1">
    <location>
        <begin position="67"/>
        <end position="91"/>
    </location>
</feature>
<feature type="compositionally biased region" description="Low complexity" evidence="1">
    <location>
        <begin position="152"/>
        <end position="169"/>
    </location>
</feature>
<feature type="compositionally biased region" description="Basic and acidic residues" evidence="1">
    <location>
        <begin position="1"/>
        <end position="15"/>
    </location>
</feature>